<dbReference type="RefSeq" id="WP_163895789.1">
    <property type="nucleotide sequence ID" value="NZ_JAAFYS010000004.1"/>
</dbReference>
<evidence type="ECO:0000256" key="1">
    <source>
        <dbReference type="SAM" id="Phobius"/>
    </source>
</evidence>
<keyword evidence="1" id="KW-0472">Membrane</keyword>
<dbReference type="Proteomes" id="UP000474757">
    <property type="component" value="Unassembled WGS sequence"/>
</dbReference>
<gene>
    <name evidence="2" type="ORF">GZA08_16870</name>
</gene>
<reference evidence="2 3" key="1">
    <citation type="submission" date="2020-02" db="EMBL/GenBank/DDBJ databases">
        <title>Pseudoroseicyclus tamarix, sp. nov., isolated from offshore sediment of a Tamarix chinensis forest.</title>
        <authorList>
            <person name="Gai Y."/>
        </authorList>
    </citation>
    <scope>NUCLEOTIDE SEQUENCE [LARGE SCALE GENOMIC DNA]</scope>
    <source>
        <strain evidence="2 3">CLL3-39</strain>
    </source>
</reference>
<accession>A0A6B2JM38</accession>
<organism evidence="2 3">
    <name type="scientific">Pseudoroseicyclus tamaricis</name>
    <dbReference type="NCBI Taxonomy" id="2705421"/>
    <lineage>
        <taxon>Bacteria</taxon>
        <taxon>Pseudomonadati</taxon>
        <taxon>Pseudomonadota</taxon>
        <taxon>Alphaproteobacteria</taxon>
        <taxon>Rhodobacterales</taxon>
        <taxon>Paracoccaceae</taxon>
        <taxon>Pseudoroseicyclus</taxon>
    </lineage>
</organism>
<keyword evidence="1" id="KW-1133">Transmembrane helix</keyword>
<name>A0A6B2JM38_9RHOB</name>
<protein>
    <submittedName>
        <fullName evidence="2">Uncharacterized protein</fullName>
    </submittedName>
</protein>
<dbReference type="EMBL" id="JAAGAB010000004">
    <property type="protein sequence ID" value="NDV02641.1"/>
    <property type="molecule type" value="Genomic_DNA"/>
</dbReference>
<proteinExistence type="predicted"/>
<evidence type="ECO:0000313" key="3">
    <source>
        <dbReference type="Proteomes" id="UP000474757"/>
    </source>
</evidence>
<evidence type="ECO:0000313" key="2">
    <source>
        <dbReference type="EMBL" id="NDV02641.1"/>
    </source>
</evidence>
<keyword evidence="1" id="KW-0812">Transmembrane</keyword>
<feature type="transmembrane region" description="Helical" evidence="1">
    <location>
        <begin position="22"/>
        <end position="43"/>
    </location>
</feature>
<comment type="caution">
    <text evidence="2">The sequence shown here is derived from an EMBL/GenBank/DDBJ whole genome shotgun (WGS) entry which is preliminary data.</text>
</comment>
<keyword evidence="3" id="KW-1185">Reference proteome</keyword>
<dbReference type="AlphaFoldDB" id="A0A6B2JM38"/>
<sequence>MEHHDQSDSTTTELLEALGRGWWIAPAGIFGALAWLAPVAAIADKF</sequence>